<accession>A0ABM0JLI1</accession>
<protein>
    <submittedName>
        <fullName evidence="3">UDP-GlcNAc:betaGal beta-1,3-N-acetylglucosaminyltransferase-like protein 1 isoform X1</fullName>
    </submittedName>
</protein>
<evidence type="ECO:0000259" key="1">
    <source>
        <dbReference type="Pfam" id="PF00535"/>
    </source>
</evidence>
<dbReference type="Pfam" id="PF00535">
    <property type="entry name" value="Glycos_transf_2"/>
    <property type="match status" value="1"/>
</dbReference>
<evidence type="ECO:0000313" key="3">
    <source>
        <dbReference type="RefSeq" id="XP_005096522.1"/>
    </source>
</evidence>
<dbReference type="SUPFAM" id="SSF53448">
    <property type="entry name" value="Nucleotide-diphospho-sugar transferases"/>
    <property type="match status" value="1"/>
</dbReference>
<feature type="domain" description="Glycosyltransferase 2-like" evidence="1">
    <location>
        <begin position="36"/>
        <end position="206"/>
    </location>
</feature>
<dbReference type="PANTHER" id="PTHR22916:SF3">
    <property type="entry name" value="UDP-GLCNAC:BETAGAL BETA-1,3-N-ACETYLGLUCOSAMINYLTRANSFERASE-LIKE PROTEIN 1"/>
    <property type="match status" value="1"/>
</dbReference>
<dbReference type="InterPro" id="IPR001173">
    <property type="entry name" value="Glyco_trans_2-like"/>
</dbReference>
<dbReference type="GeneID" id="101856507"/>
<proteinExistence type="predicted"/>
<dbReference type="RefSeq" id="XP_005096522.1">
    <property type="nucleotide sequence ID" value="XM_005096465.3"/>
</dbReference>
<evidence type="ECO:0000313" key="2">
    <source>
        <dbReference type="Proteomes" id="UP000694888"/>
    </source>
</evidence>
<reference evidence="3" key="1">
    <citation type="submission" date="2025-08" db="UniProtKB">
        <authorList>
            <consortium name="RefSeq"/>
        </authorList>
    </citation>
    <scope>IDENTIFICATION</scope>
</reference>
<sequence>MPNTIISLSRFLNFNAREKKQKSLTMMENEKLPLVSITVPVHNASAWISECLKSVLHQTYLGPMELCIYNDASSDDSMEILNEMKDLFDSRGIKVKVTGHSGEPKGVGFAKNQAIAMGSGDYLCFLDADDVMHPDRVSCQLQAAQLDPRAIVGCKFHRKPEGSTERFSQWANRLCPHQLYTQAYTSHGPTVIMPTWFCHRNVVESVGGFHEGGKGVPEDLIFFYAHLCGGGTLTRVDKDLLMYRYHPECATFSVKEETIWDKRVAFLEQEVLKKWDHFSIWNAGKQGRKLFRSLSRTSQSKVTMFCDVDERKISKKYYIYENSPEVPKPKVPIVYFTEVKPPIIICIKMDLSGNFEQNLSSLRLKEGRDFIHFN</sequence>
<dbReference type="InterPro" id="IPR029044">
    <property type="entry name" value="Nucleotide-diphossugar_trans"/>
</dbReference>
<keyword evidence="2" id="KW-1185">Reference proteome</keyword>
<gene>
    <name evidence="3" type="primary">LOC101856507</name>
</gene>
<organism evidence="2 3">
    <name type="scientific">Aplysia californica</name>
    <name type="common">California sea hare</name>
    <dbReference type="NCBI Taxonomy" id="6500"/>
    <lineage>
        <taxon>Eukaryota</taxon>
        <taxon>Metazoa</taxon>
        <taxon>Spiralia</taxon>
        <taxon>Lophotrochozoa</taxon>
        <taxon>Mollusca</taxon>
        <taxon>Gastropoda</taxon>
        <taxon>Heterobranchia</taxon>
        <taxon>Euthyneura</taxon>
        <taxon>Tectipleura</taxon>
        <taxon>Aplysiida</taxon>
        <taxon>Aplysioidea</taxon>
        <taxon>Aplysiidae</taxon>
        <taxon>Aplysia</taxon>
    </lineage>
</organism>
<dbReference type="Gene3D" id="3.90.550.10">
    <property type="entry name" value="Spore Coat Polysaccharide Biosynthesis Protein SpsA, Chain A"/>
    <property type="match status" value="1"/>
</dbReference>
<dbReference type="PANTHER" id="PTHR22916">
    <property type="entry name" value="GLYCOSYLTRANSFERASE"/>
    <property type="match status" value="1"/>
</dbReference>
<name>A0ABM0JLI1_APLCA</name>
<dbReference type="Proteomes" id="UP000694888">
    <property type="component" value="Unplaced"/>
</dbReference>